<feature type="compositionally biased region" description="Polar residues" evidence="6">
    <location>
        <begin position="522"/>
        <end position="531"/>
    </location>
</feature>
<evidence type="ECO:0000313" key="9">
    <source>
        <dbReference type="Proteomes" id="UP000293360"/>
    </source>
</evidence>
<comment type="subcellular location">
    <subcellularLocation>
        <location evidence="1">Membrane</location>
        <topology evidence="1">Lipid-anchor</topology>
    </subcellularLocation>
</comment>
<dbReference type="Pfam" id="PF00226">
    <property type="entry name" value="DnaJ"/>
    <property type="match status" value="1"/>
</dbReference>
<dbReference type="CDD" id="cd06257">
    <property type="entry name" value="DnaJ"/>
    <property type="match status" value="1"/>
</dbReference>
<proteinExistence type="predicted"/>
<gene>
    <name evidence="8" type="ORF">DL764_005701</name>
</gene>
<dbReference type="InterPro" id="IPR051434">
    <property type="entry name" value="DnaJ_C_subfamily_member5"/>
</dbReference>
<keyword evidence="2" id="KW-0472">Membrane</keyword>
<feature type="region of interest" description="Disordered" evidence="6">
    <location>
        <begin position="1"/>
        <end position="100"/>
    </location>
</feature>
<keyword evidence="9" id="KW-1185">Reference proteome</keyword>
<dbReference type="SUPFAM" id="SSF46565">
    <property type="entry name" value="Chaperone J-domain"/>
    <property type="match status" value="1"/>
</dbReference>
<keyword evidence="3" id="KW-0564">Palmitate</keyword>
<evidence type="ECO:0000256" key="6">
    <source>
        <dbReference type="SAM" id="MobiDB-lite"/>
    </source>
</evidence>
<organism evidence="8 9">
    <name type="scientific">Monosporascus ibericus</name>
    <dbReference type="NCBI Taxonomy" id="155417"/>
    <lineage>
        <taxon>Eukaryota</taxon>
        <taxon>Fungi</taxon>
        <taxon>Dikarya</taxon>
        <taxon>Ascomycota</taxon>
        <taxon>Pezizomycotina</taxon>
        <taxon>Sordariomycetes</taxon>
        <taxon>Xylariomycetidae</taxon>
        <taxon>Xylariales</taxon>
        <taxon>Xylariales incertae sedis</taxon>
        <taxon>Monosporascus</taxon>
    </lineage>
</organism>
<dbReference type="STRING" id="155417.A0A4V1XAG0"/>
<evidence type="ECO:0000256" key="5">
    <source>
        <dbReference type="ARBA" id="ARBA00023288"/>
    </source>
</evidence>
<dbReference type="PROSITE" id="PS50076">
    <property type="entry name" value="DNAJ_2"/>
    <property type="match status" value="1"/>
</dbReference>
<feature type="compositionally biased region" description="Basic and acidic residues" evidence="6">
    <location>
        <begin position="50"/>
        <end position="62"/>
    </location>
</feature>
<dbReference type="OrthoDB" id="442087at2759"/>
<dbReference type="PANTHER" id="PTHR44027:SF7">
    <property type="entry name" value="DNAJ HOMOLOG SUBFAMILY C MEMBER 5 HOMOLOG"/>
    <property type="match status" value="1"/>
</dbReference>
<dbReference type="GO" id="GO:0005737">
    <property type="term" value="C:cytoplasm"/>
    <property type="evidence" value="ECO:0007669"/>
    <property type="project" value="UniProtKB-ARBA"/>
</dbReference>
<feature type="region of interest" description="Disordered" evidence="6">
    <location>
        <begin position="644"/>
        <end position="671"/>
    </location>
</feature>
<evidence type="ECO:0000256" key="3">
    <source>
        <dbReference type="ARBA" id="ARBA00023139"/>
    </source>
</evidence>
<dbReference type="EMBL" id="QJNU01000308">
    <property type="protein sequence ID" value="RYP02619.1"/>
    <property type="molecule type" value="Genomic_DNA"/>
</dbReference>
<evidence type="ECO:0000256" key="4">
    <source>
        <dbReference type="ARBA" id="ARBA00023186"/>
    </source>
</evidence>
<feature type="domain" description="J" evidence="7">
    <location>
        <begin position="233"/>
        <end position="297"/>
    </location>
</feature>
<dbReference type="GO" id="GO:0016020">
    <property type="term" value="C:membrane"/>
    <property type="evidence" value="ECO:0007669"/>
    <property type="project" value="UniProtKB-SubCell"/>
</dbReference>
<dbReference type="InterPro" id="IPR001623">
    <property type="entry name" value="DnaJ_domain"/>
</dbReference>
<feature type="region of interest" description="Disordered" evidence="6">
    <location>
        <begin position="485"/>
        <end position="540"/>
    </location>
</feature>
<feature type="region of interest" description="Disordered" evidence="6">
    <location>
        <begin position="293"/>
        <end position="355"/>
    </location>
</feature>
<evidence type="ECO:0000256" key="1">
    <source>
        <dbReference type="ARBA" id="ARBA00004635"/>
    </source>
</evidence>
<feature type="compositionally biased region" description="Basic and acidic residues" evidence="6">
    <location>
        <begin position="644"/>
        <end position="655"/>
    </location>
</feature>
<feature type="compositionally biased region" description="Basic and acidic residues" evidence="6">
    <location>
        <begin position="27"/>
        <end position="39"/>
    </location>
</feature>
<feature type="compositionally biased region" description="Polar residues" evidence="6">
    <location>
        <begin position="1"/>
        <end position="11"/>
    </location>
</feature>
<evidence type="ECO:0000259" key="7">
    <source>
        <dbReference type="PROSITE" id="PS50076"/>
    </source>
</evidence>
<sequence>MSLILASSSVVSKPRSEDATASDDEVLADRPPEEVKNLTKDATVSDDEVLTDKPPEEVKELTKQPTPDQTDDNGKGSKKENSPPNQADTKGLKNPTEPLANCDAELRAAVKTASEIEAAFQRTKLENVALDTVRSTLATQKENPVTRESIFNDVLVEVNEGRKSKSGSDPTETEVAEIKKKIESHGDAIIKVFCDAIIKVLENDENNSKGGYTPQEKRKAVNRILKLDKQQATLYQLLGVEENDGTAKILRAYKQVAVKIHPDKNDDKAAGKCIKLVNDALELLRDPKKRKVYDTFRENNPPPKEVDDTFDEDFAPGAFDQGNDSDDDVMEDAKPDDEDDEDDEEADYPGPSRMVRDLHRKLGDQVIKGFFGNLDGPVKATELANALNRANKTILEDDKARNMPDINMFQVPLHIILTSQYWQRTIAINYELGKTKEEQVKQDIQALQNYFEKTRRRGLYQWPEAWTEFLLKPLRKRLHKLGLPTEYTETEPTLRKSAQPKPTRPKPQPQRPHPESTREKSTQGGSRNGATKDTAMPDAPRDDVYKELGILAHSSPRGGRVAMGYAGPKYFYDMEGPNKLSVKMAYNADDAKVMAYHNSNKTTDQMIDAFLVKSGTTPPWAMDDNDPRKPVSYLRLTYPLPSKRRNDQLVLRRRDDDDDDYGDGISDIRGV</sequence>
<dbReference type="PANTHER" id="PTHR44027">
    <property type="entry name" value="DNAJ HOMOLOG SUBFAMILY C MEMBER 5 HOMOLOG"/>
    <property type="match status" value="1"/>
</dbReference>
<feature type="compositionally biased region" description="Basic and acidic residues" evidence="6">
    <location>
        <begin position="72"/>
        <end position="81"/>
    </location>
</feature>
<keyword evidence="5" id="KW-0449">Lipoprotein</keyword>
<reference evidence="8 9" key="1">
    <citation type="submission" date="2018-06" db="EMBL/GenBank/DDBJ databases">
        <title>Complete Genomes of Monosporascus.</title>
        <authorList>
            <person name="Robinson A.J."/>
            <person name="Natvig D.O."/>
        </authorList>
    </citation>
    <scope>NUCLEOTIDE SEQUENCE [LARGE SCALE GENOMIC DNA]</scope>
    <source>
        <strain evidence="8 9">CBS 110550</strain>
    </source>
</reference>
<dbReference type="InterPro" id="IPR036869">
    <property type="entry name" value="J_dom_sf"/>
</dbReference>
<accession>A0A4V1XAG0</accession>
<feature type="compositionally biased region" description="Acidic residues" evidence="6">
    <location>
        <begin position="323"/>
        <end position="347"/>
    </location>
</feature>
<keyword evidence="4" id="KW-0143">Chaperone</keyword>
<dbReference type="Gene3D" id="1.10.287.110">
    <property type="entry name" value="DnaJ domain"/>
    <property type="match status" value="1"/>
</dbReference>
<protein>
    <recommendedName>
        <fullName evidence="7">J domain-containing protein</fullName>
    </recommendedName>
</protein>
<evidence type="ECO:0000313" key="8">
    <source>
        <dbReference type="EMBL" id="RYP02619.1"/>
    </source>
</evidence>
<dbReference type="PRINTS" id="PR00625">
    <property type="entry name" value="JDOMAIN"/>
</dbReference>
<dbReference type="Proteomes" id="UP000293360">
    <property type="component" value="Unassembled WGS sequence"/>
</dbReference>
<dbReference type="AlphaFoldDB" id="A0A4V1XAG0"/>
<evidence type="ECO:0000256" key="2">
    <source>
        <dbReference type="ARBA" id="ARBA00023136"/>
    </source>
</evidence>
<dbReference type="SMART" id="SM00271">
    <property type="entry name" value="DnaJ"/>
    <property type="match status" value="1"/>
</dbReference>
<feature type="compositionally biased region" description="Basic and acidic residues" evidence="6">
    <location>
        <begin position="512"/>
        <end position="521"/>
    </location>
</feature>
<name>A0A4V1XAG0_9PEZI</name>
<comment type="caution">
    <text evidence="8">The sequence shown here is derived from an EMBL/GenBank/DDBJ whole genome shotgun (WGS) entry which is preliminary data.</text>
</comment>